<feature type="transmembrane region" description="Helical" evidence="1">
    <location>
        <begin position="216"/>
        <end position="234"/>
    </location>
</feature>
<evidence type="ECO:0000259" key="2">
    <source>
        <dbReference type="Pfam" id="PF00892"/>
    </source>
</evidence>
<dbReference type="Gene3D" id="1.10.3730.20">
    <property type="match status" value="1"/>
</dbReference>
<feature type="transmembrane region" description="Helical" evidence="1">
    <location>
        <begin position="12"/>
        <end position="28"/>
    </location>
</feature>
<evidence type="ECO:0000313" key="4">
    <source>
        <dbReference type="Proteomes" id="UP001595632"/>
    </source>
</evidence>
<dbReference type="PANTHER" id="PTHR22911">
    <property type="entry name" value="ACYL-MALONYL CONDENSING ENZYME-RELATED"/>
    <property type="match status" value="1"/>
</dbReference>
<evidence type="ECO:0000256" key="1">
    <source>
        <dbReference type="SAM" id="Phobius"/>
    </source>
</evidence>
<name>A0ABV7GXU4_9RHOB</name>
<dbReference type="EMBL" id="JBHRTB010000010">
    <property type="protein sequence ID" value="MFC3144341.1"/>
    <property type="molecule type" value="Genomic_DNA"/>
</dbReference>
<keyword evidence="4" id="KW-1185">Reference proteome</keyword>
<proteinExistence type="predicted"/>
<dbReference type="PANTHER" id="PTHR22911:SF135">
    <property type="entry name" value="BLR4310 PROTEIN"/>
    <property type="match status" value="1"/>
</dbReference>
<feature type="transmembrane region" description="Helical" evidence="1">
    <location>
        <begin position="153"/>
        <end position="173"/>
    </location>
</feature>
<protein>
    <submittedName>
        <fullName evidence="3">DMT family transporter</fullName>
    </submittedName>
</protein>
<feature type="domain" description="EamA" evidence="2">
    <location>
        <begin position="14"/>
        <end position="146"/>
    </location>
</feature>
<dbReference type="Pfam" id="PF00892">
    <property type="entry name" value="EamA"/>
    <property type="match status" value="2"/>
</dbReference>
<accession>A0ABV7GXU4</accession>
<feature type="domain" description="EamA" evidence="2">
    <location>
        <begin position="158"/>
        <end position="288"/>
    </location>
</feature>
<feature type="transmembrane region" description="Helical" evidence="1">
    <location>
        <begin position="131"/>
        <end position="147"/>
    </location>
</feature>
<feature type="transmembrane region" description="Helical" evidence="1">
    <location>
        <begin position="271"/>
        <end position="289"/>
    </location>
</feature>
<dbReference type="RefSeq" id="WP_338052390.1">
    <property type="nucleotide sequence ID" value="NZ_JARGYD010000011.1"/>
</dbReference>
<dbReference type="InterPro" id="IPR000620">
    <property type="entry name" value="EamA_dom"/>
</dbReference>
<reference evidence="4" key="1">
    <citation type="journal article" date="2019" name="Int. J. Syst. Evol. Microbiol.">
        <title>The Global Catalogue of Microorganisms (GCM) 10K type strain sequencing project: providing services to taxonomists for standard genome sequencing and annotation.</title>
        <authorList>
            <consortium name="The Broad Institute Genomics Platform"/>
            <consortium name="The Broad Institute Genome Sequencing Center for Infectious Disease"/>
            <person name="Wu L."/>
            <person name="Ma J."/>
        </authorList>
    </citation>
    <scope>NUCLEOTIDE SEQUENCE [LARGE SCALE GENOMIC DNA]</scope>
    <source>
        <strain evidence="4">KCTC 52366</strain>
    </source>
</reference>
<dbReference type="InterPro" id="IPR037185">
    <property type="entry name" value="EmrE-like"/>
</dbReference>
<organism evidence="3 4">
    <name type="scientific">Psychromarinibacter halotolerans</name>
    <dbReference type="NCBI Taxonomy" id="1775175"/>
    <lineage>
        <taxon>Bacteria</taxon>
        <taxon>Pseudomonadati</taxon>
        <taxon>Pseudomonadota</taxon>
        <taxon>Alphaproteobacteria</taxon>
        <taxon>Rhodobacterales</taxon>
        <taxon>Paracoccaceae</taxon>
        <taxon>Psychromarinibacter</taxon>
    </lineage>
</organism>
<keyword evidence="1" id="KW-1133">Transmembrane helix</keyword>
<comment type="caution">
    <text evidence="3">The sequence shown here is derived from an EMBL/GenBank/DDBJ whole genome shotgun (WGS) entry which is preliminary data.</text>
</comment>
<keyword evidence="1" id="KW-0812">Transmembrane</keyword>
<keyword evidence="1" id="KW-0472">Membrane</keyword>
<dbReference type="SUPFAM" id="SSF103481">
    <property type="entry name" value="Multidrug resistance efflux transporter EmrE"/>
    <property type="match status" value="2"/>
</dbReference>
<feature type="transmembrane region" description="Helical" evidence="1">
    <location>
        <begin position="185"/>
        <end position="204"/>
    </location>
</feature>
<sequence>MTSAIADLGRANLAGSFWMIAAMGAFAVEDALLKVAAVTLPVWQILILFGAGGACLFACLALVNRERLFSPDVLSRPMRIRVLFEVVGRLFYVLAISMIPLSAATVILQATPLVVVAGAALLFGETVGWRRWCAIVVGLAGVVIIIQPGTDSFSMLSVLAVIGMFGFAGRDLASRAAPRTLGTSTLGVYGFLAIVVAGLAFAVWEARPMVIPDTRAALVLTAAVVAGVAAYSFLMKAMRTGEVSAVTPFRYTRLLFGVAFGIALFGERPSLAMLVGSALIVASGLFILWRGKAPGRVSSRSAG</sequence>
<feature type="transmembrane region" description="Helical" evidence="1">
    <location>
        <begin position="82"/>
        <end position="100"/>
    </location>
</feature>
<evidence type="ECO:0000313" key="3">
    <source>
        <dbReference type="EMBL" id="MFC3144341.1"/>
    </source>
</evidence>
<gene>
    <name evidence="3" type="ORF">ACFOGP_16580</name>
</gene>
<dbReference type="Proteomes" id="UP001595632">
    <property type="component" value="Unassembled WGS sequence"/>
</dbReference>
<feature type="transmembrane region" description="Helical" evidence="1">
    <location>
        <begin position="40"/>
        <end position="62"/>
    </location>
</feature>